<sequence>MIRVPTTAIERERGGGTMTDVIDRGVLRRFDICQKVGRGAYGVVWKAVQRKGGNGVVGDDGDAAVVVVALKKCFEAFRCDVDARRTYREVMYLRALASDGVGHPNIIKLHDVIRADNDRDLYMTFDYSETDLSRVIKARILEPVQIQYITYQLLRALKFVHSAELLHRDVKPSNILVDSNCFIKLCDFGLCRSISSVGHPEDIEYTDYVATRWYRSPEVLMGSRRYNGGIDLWSVGCIIGEMFRCRPLMPGSSTNAQLEMIFELTGNPTSDDVESWQSPYARAILRDVRAKCRVSLDELCRDRLPGDARSLMKCLFNLDPSKRGTPTTALEHRYLADFHDPRREVVYPHGPIGIGISDCTKLTADEYRRRLYGIIAGERGESESTSVHSRSDGMNVVPPTVSFDSMEANDISRE</sequence>
<dbReference type="AlphaFoldDB" id="A0ABD3SBJ0"/>
<name>A0ABD3SBJ0_9STRA</name>
<dbReference type="InterPro" id="IPR000719">
    <property type="entry name" value="Prot_kinase_dom"/>
</dbReference>
<evidence type="ECO:0000256" key="6">
    <source>
        <dbReference type="SAM" id="MobiDB-lite"/>
    </source>
</evidence>
<keyword evidence="3" id="KW-0547">Nucleotide-binding</keyword>
<gene>
    <name evidence="8" type="ORF">ACHAXA_008437</name>
</gene>
<dbReference type="Proteomes" id="UP001530377">
    <property type="component" value="Unassembled WGS sequence"/>
</dbReference>
<dbReference type="PROSITE" id="PS00108">
    <property type="entry name" value="PROTEIN_KINASE_ST"/>
    <property type="match status" value="1"/>
</dbReference>
<evidence type="ECO:0000313" key="9">
    <source>
        <dbReference type="Proteomes" id="UP001530377"/>
    </source>
</evidence>
<dbReference type="Gene3D" id="3.30.200.20">
    <property type="entry name" value="Phosphorylase Kinase, domain 1"/>
    <property type="match status" value="1"/>
</dbReference>
<feature type="domain" description="Protein kinase" evidence="7">
    <location>
        <begin position="30"/>
        <end position="335"/>
    </location>
</feature>
<dbReference type="InterPro" id="IPR011009">
    <property type="entry name" value="Kinase-like_dom_sf"/>
</dbReference>
<evidence type="ECO:0000256" key="3">
    <source>
        <dbReference type="ARBA" id="ARBA00022741"/>
    </source>
</evidence>
<dbReference type="SMART" id="SM00220">
    <property type="entry name" value="S_TKc"/>
    <property type="match status" value="1"/>
</dbReference>
<reference evidence="8 9" key="1">
    <citation type="submission" date="2024-10" db="EMBL/GenBank/DDBJ databases">
        <title>Updated reference genomes for cyclostephanoid diatoms.</title>
        <authorList>
            <person name="Roberts W.R."/>
            <person name="Alverson A.J."/>
        </authorList>
    </citation>
    <scope>NUCLEOTIDE SEQUENCE [LARGE SCALE GENOMIC DNA]</scope>
    <source>
        <strain evidence="8 9">AJA228-03</strain>
    </source>
</reference>
<accession>A0ABD3SBJ0</accession>
<evidence type="ECO:0000256" key="1">
    <source>
        <dbReference type="ARBA" id="ARBA00022527"/>
    </source>
</evidence>
<dbReference type="InterPro" id="IPR003527">
    <property type="entry name" value="MAP_kinase_CS"/>
</dbReference>
<dbReference type="InterPro" id="IPR008271">
    <property type="entry name" value="Ser/Thr_kinase_AS"/>
</dbReference>
<comment type="caution">
    <text evidence="8">The sequence shown here is derived from an EMBL/GenBank/DDBJ whole genome shotgun (WGS) entry which is preliminary data.</text>
</comment>
<keyword evidence="5" id="KW-0067">ATP-binding</keyword>
<keyword evidence="9" id="KW-1185">Reference proteome</keyword>
<keyword evidence="4" id="KW-0418">Kinase</keyword>
<dbReference type="Gene3D" id="1.10.510.10">
    <property type="entry name" value="Transferase(Phosphotransferase) domain 1"/>
    <property type="match status" value="1"/>
</dbReference>
<proteinExistence type="predicted"/>
<keyword evidence="2" id="KW-0808">Transferase</keyword>
<dbReference type="PANTHER" id="PTHR24055">
    <property type="entry name" value="MITOGEN-ACTIVATED PROTEIN KINASE"/>
    <property type="match status" value="1"/>
</dbReference>
<keyword evidence="1" id="KW-0723">Serine/threonine-protein kinase</keyword>
<evidence type="ECO:0000256" key="4">
    <source>
        <dbReference type="ARBA" id="ARBA00022777"/>
    </source>
</evidence>
<evidence type="ECO:0000313" key="8">
    <source>
        <dbReference type="EMBL" id="KAL3821903.1"/>
    </source>
</evidence>
<protein>
    <recommendedName>
        <fullName evidence="7">Protein kinase domain-containing protein</fullName>
    </recommendedName>
</protein>
<organism evidence="8 9">
    <name type="scientific">Cyclostephanos tholiformis</name>
    <dbReference type="NCBI Taxonomy" id="382380"/>
    <lineage>
        <taxon>Eukaryota</taxon>
        <taxon>Sar</taxon>
        <taxon>Stramenopiles</taxon>
        <taxon>Ochrophyta</taxon>
        <taxon>Bacillariophyta</taxon>
        <taxon>Coscinodiscophyceae</taxon>
        <taxon>Thalassiosirophycidae</taxon>
        <taxon>Stephanodiscales</taxon>
        <taxon>Stephanodiscaceae</taxon>
        <taxon>Cyclostephanos</taxon>
    </lineage>
</organism>
<feature type="region of interest" description="Disordered" evidence="6">
    <location>
        <begin position="382"/>
        <end position="414"/>
    </location>
</feature>
<dbReference type="Pfam" id="PF00069">
    <property type="entry name" value="Pkinase"/>
    <property type="match status" value="1"/>
</dbReference>
<evidence type="ECO:0000259" key="7">
    <source>
        <dbReference type="PROSITE" id="PS50011"/>
    </source>
</evidence>
<dbReference type="EMBL" id="JALLPB020000080">
    <property type="protein sequence ID" value="KAL3821903.1"/>
    <property type="molecule type" value="Genomic_DNA"/>
</dbReference>
<dbReference type="FunFam" id="1.10.510.10:FF:000624">
    <property type="entry name" value="Mitogen-activated protein kinase"/>
    <property type="match status" value="1"/>
</dbReference>
<dbReference type="InterPro" id="IPR050117">
    <property type="entry name" value="MAPK"/>
</dbReference>
<dbReference type="GO" id="GO:0005524">
    <property type="term" value="F:ATP binding"/>
    <property type="evidence" value="ECO:0007669"/>
    <property type="project" value="UniProtKB-KW"/>
</dbReference>
<dbReference type="PROSITE" id="PS50011">
    <property type="entry name" value="PROTEIN_KINASE_DOM"/>
    <property type="match status" value="1"/>
</dbReference>
<dbReference type="PROSITE" id="PS01351">
    <property type="entry name" value="MAPK"/>
    <property type="match status" value="1"/>
</dbReference>
<evidence type="ECO:0000256" key="2">
    <source>
        <dbReference type="ARBA" id="ARBA00022679"/>
    </source>
</evidence>
<evidence type="ECO:0000256" key="5">
    <source>
        <dbReference type="ARBA" id="ARBA00022840"/>
    </source>
</evidence>
<dbReference type="GO" id="GO:0004674">
    <property type="term" value="F:protein serine/threonine kinase activity"/>
    <property type="evidence" value="ECO:0007669"/>
    <property type="project" value="UniProtKB-KW"/>
</dbReference>
<dbReference type="SUPFAM" id="SSF56112">
    <property type="entry name" value="Protein kinase-like (PK-like)"/>
    <property type="match status" value="1"/>
</dbReference>